<feature type="region of interest" description="Disordered" evidence="1">
    <location>
        <begin position="1"/>
        <end position="77"/>
    </location>
</feature>
<gene>
    <name evidence="2" type="ORF">CITCOLO1_LOCUS15187</name>
</gene>
<reference evidence="2 3" key="1">
    <citation type="submission" date="2024-03" db="EMBL/GenBank/DDBJ databases">
        <authorList>
            <person name="Gkanogiannis A."/>
            <person name="Becerra Lopez-Lavalle L."/>
        </authorList>
    </citation>
    <scope>NUCLEOTIDE SEQUENCE [LARGE SCALE GENOMIC DNA]</scope>
</reference>
<keyword evidence="3" id="KW-1185">Reference proteome</keyword>
<dbReference type="EMBL" id="OZ021739">
    <property type="protein sequence ID" value="CAK9323018.1"/>
    <property type="molecule type" value="Genomic_DNA"/>
</dbReference>
<dbReference type="Proteomes" id="UP001642487">
    <property type="component" value="Chromosome 5"/>
</dbReference>
<sequence length="77" mass="9260">MRKPRHETPRREGLEELRRTREELKESPRLKEPRQEEGPSLEKHRLGMEGLKSLEKSKHEELSLEKPNLEKVEHKEV</sequence>
<organism evidence="2 3">
    <name type="scientific">Citrullus colocynthis</name>
    <name type="common">colocynth</name>
    <dbReference type="NCBI Taxonomy" id="252529"/>
    <lineage>
        <taxon>Eukaryota</taxon>
        <taxon>Viridiplantae</taxon>
        <taxon>Streptophyta</taxon>
        <taxon>Embryophyta</taxon>
        <taxon>Tracheophyta</taxon>
        <taxon>Spermatophyta</taxon>
        <taxon>Magnoliopsida</taxon>
        <taxon>eudicotyledons</taxon>
        <taxon>Gunneridae</taxon>
        <taxon>Pentapetalae</taxon>
        <taxon>rosids</taxon>
        <taxon>fabids</taxon>
        <taxon>Cucurbitales</taxon>
        <taxon>Cucurbitaceae</taxon>
        <taxon>Benincaseae</taxon>
        <taxon>Citrullus</taxon>
    </lineage>
</organism>
<evidence type="ECO:0000256" key="1">
    <source>
        <dbReference type="SAM" id="MobiDB-lite"/>
    </source>
</evidence>
<evidence type="ECO:0000313" key="2">
    <source>
        <dbReference type="EMBL" id="CAK9323018.1"/>
    </source>
</evidence>
<accession>A0ABP0YUP5</accession>
<name>A0ABP0YUP5_9ROSI</name>
<proteinExistence type="predicted"/>
<protein>
    <submittedName>
        <fullName evidence="2">Uncharacterized protein</fullName>
    </submittedName>
</protein>
<evidence type="ECO:0000313" key="3">
    <source>
        <dbReference type="Proteomes" id="UP001642487"/>
    </source>
</evidence>